<comment type="caution">
    <text evidence="3">The sequence shown here is derived from an EMBL/GenBank/DDBJ whole genome shotgun (WGS) entry which is preliminary data.</text>
</comment>
<dbReference type="PANTHER" id="PTHR44329">
    <property type="entry name" value="SERINE/THREONINE-PROTEIN KINASE TNNI3K-RELATED"/>
    <property type="match status" value="1"/>
</dbReference>
<dbReference type="InterPro" id="IPR001245">
    <property type="entry name" value="Ser-Thr/Tyr_kinase_cat_dom"/>
</dbReference>
<evidence type="ECO:0000313" key="4">
    <source>
        <dbReference type="Proteomes" id="UP001465976"/>
    </source>
</evidence>
<dbReference type="InterPro" id="IPR000719">
    <property type="entry name" value="Prot_kinase_dom"/>
</dbReference>
<name>A0ABR3FG89_9AGAR</name>
<protein>
    <recommendedName>
        <fullName evidence="2">Protein kinase domain-containing protein</fullName>
    </recommendedName>
</protein>
<gene>
    <name evidence="3" type="ORF">V5O48_007638</name>
</gene>
<keyword evidence="4" id="KW-1185">Reference proteome</keyword>
<dbReference type="InterPro" id="IPR011009">
    <property type="entry name" value="Kinase-like_dom_sf"/>
</dbReference>
<proteinExistence type="predicted"/>
<organism evidence="3 4">
    <name type="scientific">Marasmius crinis-equi</name>
    <dbReference type="NCBI Taxonomy" id="585013"/>
    <lineage>
        <taxon>Eukaryota</taxon>
        <taxon>Fungi</taxon>
        <taxon>Dikarya</taxon>
        <taxon>Basidiomycota</taxon>
        <taxon>Agaricomycotina</taxon>
        <taxon>Agaricomycetes</taxon>
        <taxon>Agaricomycetidae</taxon>
        <taxon>Agaricales</taxon>
        <taxon>Marasmiineae</taxon>
        <taxon>Marasmiaceae</taxon>
        <taxon>Marasmius</taxon>
    </lineage>
</organism>
<feature type="domain" description="Protein kinase" evidence="2">
    <location>
        <begin position="227"/>
        <end position="504"/>
    </location>
</feature>
<dbReference type="PROSITE" id="PS50011">
    <property type="entry name" value="PROTEIN_KINASE_DOM"/>
    <property type="match status" value="1"/>
</dbReference>
<evidence type="ECO:0000313" key="3">
    <source>
        <dbReference type="EMBL" id="KAL0574327.1"/>
    </source>
</evidence>
<reference evidence="3 4" key="1">
    <citation type="submission" date="2024-02" db="EMBL/GenBank/DDBJ databases">
        <title>A draft genome for the cacao thread blight pathogen Marasmius crinis-equi.</title>
        <authorList>
            <person name="Cohen S.P."/>
            <person name="Baruah I.K."/>
            <person name="Amoako-Attah I."/>
            <person name="Bukari Y."/>
            <person name="Meinhardt L.W."/>
            <person name="Bailey B.A."/>
        </authorList>
    </citation>
    <scope>NUCLEOTIDE SEQUENCE [LARGE SCALE GENOMIC DNA]</scope>
    <source>
        <strain evidence="3 4">GH-76</strain>
    </source>
</reference>
<feature type="chain" id="PRO_5045951990" description="Protein kinase domain-containing protein" evidence="1">
    <location>
        <begin position="17"/>
        <end position="505"/>
    </location>
</feature>
<dbReference type="InterPro" id="IPR036537">
    <property type="entry name" value="Adaptor_Cbl_N_dom_sf"/>
</dbReference>
<dbReference type="Gene3D" id="1.10.510.10">
    <property type="entry name" value="Transferase(Phosphotransferase) domain 1"/>
    <property type="match status" value="1"/>
</dbReference>
<dbReference type="InterPro" id="IPR008271">
    <property type="entry name" value="Ser/Thr_kinase_AS"/>
</dbReference>
<dbReference type="Gene3D" id="1.20.930.20">
    <property type="entry name" value="Adaptor protein Cbl, N-terminal domain"/>
    <property type="match status" value="1"/>
</dbReference>
<dbReference type="SUPFAM" id="SSF56112">
    <property type="entry name" value="Protein kinase-like (PK-like)"/>
    <property type="match status" value="1"/>
</dbReference>
<evidence type="ECO:0000259" key="2">
    <source>
        <dbReference type="PROSITE" id="PS50011"/>
    </source>
</evidence>
<dbReference type="InterPro" id="IPR051681">
    <property type="entry name" value="Ser/Thr_Kinases-Pseudokinases"/>
</dbReference>
<dbReference type="PROSITE" id="PS00108">
    <property type="entry name" value="PROTEIN_KINASE_ST"/>
    <property type="match status" value="1"/>
</dbReference>
<accession>A0ABR3FG89</accession>
<sequence>MKNTVHLLLSLGKTLAQITADFAPFPGLCPAVELLCGMIALCENVSANRHEARQLCDRCHTLLLSARDQEMRIPNSLRHAFNDIYACLFDVQNRMQVWATLPRLQAFMKQRDIKTDIEHSHQSISDVYLRFQLASDIEVNRWQEDFAANATLDHQEVVNFLSDIQNAQVLTAETLQGQGENINQMMTLLQNMLGEHKNNADRMHNGLSSNLYQIQYESKDLLPSMHLNRGEVIRIGQFPVSGTAAMDIYEGLYLQREKIAIKVVRAVNSNEQSMRRFMREVSIWAEIWKVDRGKHVLPFYGFCQDDGPFPYMISPWQPNGSSLEYVKRFDRAVNYRDMVTNIARGLKVLHSMKPPVVHGDLKAVNIVVDARGNPLIADFGLSQVVEDITGIPFTQSRGVSDSYRWFAPEVCVGQGALSKYSDIYAFAMTSLEIFTHQQPYANIKHTTEVVIRTSQGLFPVQPSDPRVLERGLNDEMWKLMTECWGRIPSTRPDIDQVLAKLEAMA</sequence>
<dbReference type="InterPro" id="IPR059179">
    <property type="entry name" value="MLKL-like_MCAfunc"/>
</dbReference>
<dbReference type="CDD" id="cd21037">
    <property type="entry name" value="MLKL_NTD"/>
    <property type="match status" value="1"/>
</dbReference>
<feature type="signal peptide" evidence="1">
    <location>
        <begin position="1"/>
        <end position="16"/>
    </location>
</feature>
<keyword evidence="1" id="KW-0732">Signal</keyword>
<evidence type="ECO:0000256" key="1">
    <source>
        <dbReference type="SAM" id="SignalP"/>
    </source>
</evidence>
<dbReference type="Proteomes" id="UP001465976">
    <property type="component" value="Unassembled WGS sequence"/>
</dbReference>
<dbReference type="EMBL" id="JBAHYK010000408">
    <property type="protein sequence ID" value="KAL0574327.1"/>
    <property type="molecule type" value="Genomic_DNA"/>
</dbReference>
<dbReference type="Pfam" id="PF07714">
    <property type="entry name" value="PK_Tyr_Ser-Thr"/>
    <property type="match status" value="1"/>
</dbReference>
<dbReference type="SMART" id="SM00220">
    <property type="entry name" value="S_TKc"/>
    <property type="match status" value="1"/>
</dbReference>
<dbReference type="PANTHER" id="PTHR44329:SF289">
    <property type="entry name" value="SERINE_THREONINE-PROTEIN KINASE VIK"/>
    <property type="match status" value="1"/>
</dbReference>